<organism evidence="3 4">
    <name type="scientific">Paenibacillus algicola</name>
    <dbReference type="NCBI Taxonomy" id="2565926"/>
    <lineage>
        <taxon>Bacteria</taxon>
        <taxon>Bacillati</taxon>
        <taxon>Bacillota</taxon>
        <taxon>Bacilli</taxon>
        <taxon>Bacillales</taxon>
        <taxon>Paenibacillaceae</taxon>
        <taxon>Paenibacillus</taxon>
    </lineage>
</organism>
<dbReference type="EMBL" id="CP040396">
    <property type="protein sequence ID" value="QCT01060.1"/>
    <property type="molecule type" value="Genomic_DNA"/>
</dbReference>
<feature type="compositionally biased region" description="Low complexity" evidence="1">
    <location>
        <begin position="499"/>
        <end position="519"/>
    </location>
</feature>
<evidence type="ECO:0000313" key="3">
    <source>
        <dbReference type="EMBL" id="QCT01060.1"/>
    </source>
</evidence>
<dbReference type="Pfam" id="PF08757">
    <property type="entry name" value="CotH"/>
    <property type="match status" value="1"/>
</dbReference>
<keyword evidence="3" id="KW-0167">Capsid protein</keyword>
<dbReference type="RefSeq" id="WP_138224179.1">
    <property type="nucleotide sequence ID" value="NZ_CP040396.1"/>
</dbReference>
<gene>
    <name evidence="3" type="ORF">E6C60_0336</name>
</gene>
<evidence type="ECO:0000256" key="1">
    <source>
        <dbReference type="SAM" id="MobiDB-lite"/>
    </source>
</evidence>
<proteinExistence type="predicted"/>
<keyword evidence="3" id="KW-0946">Virion</keyword>
<evidence type="ECO:0000313" key="4">
    <source>
        <dbReference type="Proteomes" id="UP000300879"/>
    </source>
</evidence>
<accession>A0A4P8XHY5</accession>
<feature type="compositionally biased region" description="Gly residues" evidence="1">
    <location>
        <begin position="437"/>
        <end position="455"/>
    </location>
</feature>
<name>A0A4P8XHY5_9BACL</name>
<evidence type="ECO:0000256" key="2">
    <source>
        <dbReference type="SAM" id="Phobius"/>
    </source>
</evidence>
<keyword evidence="2" id="KW-1133">Transmembrane helix</keyword>
<reference evidence="3 4" key="1">
    <citation type="submission" date="2019-05" db="EMBL/GenBank/DDBJ databases">
        <authorList>
            <person name="Chen C."/>
        </authorList>
    </citation>
    <scope>NUCLEOTIDE SEQUENCE [LARGE SCALE GENOMIC DNA]</scope>
    <source>
        <strain evidence="3 4">HB172198</strain>
    </source>
</reference>
<dbReference type="PANTHER" id="PTHR40050">
    <property type="entry name" value="INNER SPORE COAT PROTEIN H"/>
    <property type="match status" value="1"/>
</dbReference>
<dbReference type="Proteomes" id="UP000300879">
    <property type="component" value="Chromosome"/>
</dbReference>
<keyword evidence="2" id="KW-0812">Transmembrane</keyword>
<dbReference type="OrthoDB" id="3235126at2"/>
<dbReference type="PANTHER" id="PTHR40050:SF1">
    <property type="entry name" value="INNER SPORE COAT PROTEIN H"/>
    <property type="match status" value="1"/>
</dbReference>
<keyword evidence="4" id="KW-1185">Reference proteome</keyword>
<feature type="compositionally biased region" description="Low complexity" evidence="1">
    <location>
        <begin position="456"/>
        <end position="486"/>
    </location>
</feature>
<keyword evidence="2" id="KW-0472">Membrane</keyword>
<sequence>MFWKSKAAVPLLCALFAVLLLAGLVWNGALTPAAQATVEVEDGDTAETATAVSSGTNEEQLRSRVFVENEVVDVRITIDPQDFEDMLEQASEEVMKTASVEYNGIKVDNIGIRTKGNLSLRSVVNMPDSNRYSFKLSLDEYMSSQHLFGVTKINLNNNFSDASSMREFMTYELAEELGLPVPGHSYVNVYVNGERYGTYLAVEQIGSAYLERYFGSSTGDLYKSEMSGAGGDLQWISDDADDYAALVKKSGGNSDDALIQMLDELNHGTDYESVLDVEAGLQYIALNVAANNTDSYIGQNKHNYYFYDKKGIFTILPWDYNLAFGQEGYSSLLIDEPTQGAVAERPLVHHLLEQPEYKEQYYTLLQQAIDKVLAADVFDARVDELYALIAEDVKQDPNAFYTFEQFQDGVEALKAVNASQVNIISEQLEGTRPSSGDGSGSGGGRNPDGMDGGMGMRNNAAAEGNAEDAGGFPGPAAGEGMPPDGAGRPGAGEQGAMDQQGEPGVQGQQGMQGMAPPGMQAGGGRTGFGGPAMENGGTAGSTAEALTAGAALLLLIGGCLMILFFRRNRL</sequence>
<dbReference type="InterPro" id="IPR014867">
    <property type="entry name" value="Spore_coat_CotH_CotH2/3/7"/>
</dbReference>
<feature type="transmembrane region" description="Helical" evidence="2">
    <location>
        <begin position="545"/>
        <end position="565"/>
    </location>
</feature>
<dbReference type="KEGG" id="palo:E6C60_0336"/>
<feature type="region of interest" description="Disordered" evidence="1">
    <location>
        <begin position="426"/>
        <end position="540"/>
    </location>
</feature>
<protein>
    <submittedName>
        <fullName evidence="3">Spore coat protein CotH</fullName>
    </submittedName>
</protein>
<dbReference type="AlphaFoldDB" id="A0A4P8XHY5"/>
<feature type="compositionally biased region" description="Gly residues" evidence="1">
    <location>
        <begin position="520"/>
        <end position="530"/>
    </location>
</feature>